<dbReference type="Proteomes" id="UP000320513">
    <property type="component" value="Unassembled WGS sequence"/>
</dbReference>
<dbReference type="RefSeq" id="WP_145039523.1">
    <property type="nucleotide sequence ID" value="NZ_VMQU01000079.1"/>
</dbReference>
<sequence>METVLGVSMAPTTVRMVLVEGENADGATVETENFELPPGQTPDAADAPRQVVSAILGTREGAVEAGYQLASIGVTWTEAGQAAALNALLAGLKIEKVMLVSAFLAAAALAQTVGSATRYAHTALLFLEPYSATLAVVDSADGSVAGARKQLLPDDEQDAVAALTAMVAGVDVLDPRPDGLFVVGSDGVDVAAIKPLLQRATSLVVSTPAEPETALAMGAALASANPPLFASSTAAMAYAQDAGTGVVDPRAVAPGYLEIPAAVEEGDEALAYSAVPDEEADALTASTGGFFASAAIGGEEDGERRETTRPFLVAIGVLSLFVGGVVALVFALAIAIRPHVDNRPAIGASAVAPAKPAPPPTPPAKPATQQRPPVKPAPAPAAPPPPAAPPAPPAPPRLPLPAPPVPLGPPGPPIPGPGPGIPFGPPIPGPGPGIPGIPIGPPIPGPGPGIPGGPPGIPIPHLPVPGIPGIPGL</sequence>
<feature type="transmembrane region" description="Helical" evidence="2">
    <location>
        <begin position="311"/>
        <end position="336"/>
    </location>
</feature>
<organism evidence="4 5">
    <name type="scientific">Mycobacterium helveticum</name>
    <dbReference type="NCBI Taxonomy" id="2592811"/>
    <lineage>
        <taxon>Bacteria</taxon>
        <taxon>Bacillati</taxon>
        <taxon>Actinomycetota</taxon>
        <taxon>Actinomycetes</taxon>
        <taxon>Mycobacteriales</taxon>
        <taxon>Mycobacteriaceae</taxon>
        <taxon>Mycobacterium</taxon>
    </lineage>
</organism>
<keyword evidence="2" id="KW-0812">Transmembrane</keyword>
<evidence type="ECO:0000256" key="1">
    <source>
        <dbReference type="SAM" id="MobiDB-lite"/>
    </source>
</evidence>
<dbReference type="EMBL" id="VMQU01000079">
    <property type="protein sequence ID" value="TVS86608.1"/>
    <property type="molecule type" value="Genomic_DNA"/>
</dbReference>
<feature type="compositionally biased region" description="Pro residues" evidence="1">
    <location>
        <begin position="355"/>
        <end position="365"/>
    </location>
</feature>
<evidence type="ECO:0000313" key="4">
    <source>
        <dbReference type="EMBL" id="TVS86608.1"/>
    </source>
</evidence>
<protein>
    <recommendedName>
        <fullName evidence="3">DUF7159 domain-containing protein</fullName>
    </recommendedName>
</protein>
<keyword evidence="2" id="KW-1133">Transmembrane helix</keyword>
<comment type="caution">
    <text evidence="4">The sequence shown here is derived from an EMBL/GenBank/DDBJ whole genome shotgun (WGS) entry which is preliminary data.</text>
</comment>
<feature type="compositionally biased region" description="Pro residues" evidence="1">
    <location>
        <begin position="373"/>
        <end position="473"/>
    </location>
</feature>
<feature type="region of interest" description="Disordered" evidence="1">
    <location>
        <begin position="351"/>
        <end position="473"/>
    </location>
</feature>
<accession>A0A557XLB5</accession>
<dbReference type="Pfam" id="PF23717">
    <property type="entry name" value="DUF7159"/>
    <property type="match status" value="1"/>
</dbReference>
<evidence type="ECO:0000256" key="2">
    <source>
        <dbReference type="SAM" id="Phobius"/>
    </source>
</evidence>
<gene>
    <name evidence="4" type="ORF">FPZ47_17640</name>
</gene>
<keyword evidence="5" id="KW-1185">Reference proteome</keyword>
<reference evidence="4 5" key="1">
    <citation type="submission" date="2019-07" db="EMBL/GenBank/DDBJ databases">
        <title>New Mycobacterium species.</title>
        <authorList>
            <person name="Tortoli E."/>
            <person name="Ghielmetti G."/>
            <person name="Friedel U."/>
            <person name="Trovato A."/>
        </authorList>
    </citation>
    <scope>NUCLEOTIDE SEQUENCE [LARGE SCALE GENOMIC DNA]</scope>
    <source>
        <strain evidence="4 5">16-83</strain>
    </source>
</reference>
<evidence type="ECO:0000313" key="5">
    <source>
        <dbReference type="Proteomes" id="UP000320513"/>
    </source>
</evidence>
<keyword evidence="2" id="KW-0472">Membrane</keyword>
<name>A0A557XLB5_9MYCO</name>
<feature type="domain" description="DUF7159" evidence="3">
    <location>
        <begin position="2"/>
        <end position="234"/>
    </location>
</feature>
<dbReference type="InterPro" id="IPR055583">
    <property type="entry name" value="DUF7159"/>
</dbReference>
<proteinExistence type="predicted"/>
<dbReference type="AlphaFoldDB" id="A0A557XLB5"/>
<evidence type="ECO:0000259" key="3">
    <source>
        <dbReference type="Pfam" id="PF23717"/>
    </source>
</evidence>